<dbReference type="Proteomes" id="UP000319801">
    <property type="component" value="Unassembled WGS sequence"/>
</dbReference>
<feature type="region of interest" description="Disordered" evidence="1">
    <location>
        <begin position="68"/>
        <end position="112"/>
    </location>
</feature>
<dbReference type="EMBL" id="VCAZ01000323">
    <property type="protein sequence ID" value="TTZ86921.1"/>
    <property type="molecule type" value="Genomic_DNA"/>
</dbReference>
<feature type="compositionally biased region" description="Basic and acidic residues" evidence="1">
    <location>
        <begin position="88"/>
        <end position="112"/>
    </location>
</feature>
<reference evidence="2 3" key="1">
    <citation type="journal article" date="2019" name="Genome Biol. Evol.">
        <title>Whole-Genome Sequencing of the Giant Devil Catfish, Bagarius yarrelli.</title>
        <authorList>
            <person name="Jiang W."/>
            <person name="Lv Y."/>
            <person name="Cheng L."/>
            <person name="Yang K."/>
            <person name="Chao B."/>
            <person name="Wang X."/>
            <person name="Li Y."/>
            <person name="Pan X."/>
            <person name="You X."/>
            <person name="Zhang Y."/>
            <person name="Yang J."/>
            <person name="Li J."/>
            <person name="Zhang X."/>
            <person name="Liu S."/>
            <person name="Sun C."/>
            <person name="Yang J."/>
            <person name="Shi Q."/>
        </authorList>
    </citation>
    <scope>NUCLEOTIDE SEQUENCE [LARGE SCALE GENOMIC DNA]</scope>
    <source>
        <strain evidence="2">JWS20170419001</strain>
        <tissue evidence="2">Muscle</tissue>
    </source>
</reference>
<sequence length="112" mass="12905">MTKHRRGSHLEQYFTVVELPSLYCRSPAGHLSDFLIRLDSLCSPRHRGRVLPRKRRCPDLFTDLTARNIRAAARRSRSGGSLTPRNQNGEKKPRSQKQEKCEEQKTDETTSV</sequence>
<comment type="caution">
    <text evidence="2">The sequence shown here is derived from an EMBL/GenBank/DDBJ whole genome shotgun (WGS) entry which is preliminary data.</text>
</comment>
<evidence type="ECO:0000313" key="2">
    <source>
        <dbReference type="EMBL" id="TTZ86921.1"/>
    </source>
</evidence>
<protein>
    <submittedName>
        <fullName evidence="2">Uncharacterized protein</fullName>
    </submittedName>
</protein>
<gene>
    <name evidence="2" type="ORF">Baya_16550</name>
</gene>
<accession>A0A556VVV7</accession>
<evidence type="ECO:0000313" key="3">
    <source>
        <dbReference type="Proteomes" id="UP000319801"/>
    </source>
</evidence>
<evidence type="ECO:0000256" key="1">
    <source>
        <dbReference type="SAM" id="MobiDB-lite"/>
    </source>
</evidence>
<dbReference type="AlphaFoldDB" id="A0A556VVV7"/>
<organism evidence="2 3">
    <name type="scientific">Bagarius yarrelli</name>
    <name type="common">Goonch</name>
    <name type="synonym">Bagrus yarrelli</name>
    <dbReference type="NCBI Taxonomy" id="175774"/>
    <lineage>
        <taxon>Eukaryota</taxon>
        <taxon>Metazoa</taxon>
        <taxon>Chordata</taxon>
        <taxon>Craniata</taxon>
        <taxon>Vertebrata</taxon>
        <taxon>Euteleostomi</taxon>
        <taxon>Actinopterygii</taxon>
        <taxon>Neopterygii</taxon>
        <taxon>Teleostei</taxon>
        <taxon>Ostariophysi</taxon>
        <taxon>Siluriformes</taxon>
        <taxon>Sisoridae</taxon>
        <taxon>Sisorinae</taxon>
        <taxon>Bagarius</taxon>
    </lineage>
</organism>
<keyword evidence="3" id="KW-1185">Reference proteome</keyword>
<proteinExistence type="predicted"/>
<name>A0A556VVV7_BAGYA</name>